<accession>A0A498HJT9</accession>
<protein>
    <submittedName>
        <fullName evidence="1">Uncharacterized protein</fullName>
    </submittedName>
</protein>
<gene>
    <name evidence="1" type="ORF">DVH24_015602</name>
</gene>
<keyword evidence="2" id="KW-1185">Reference proteome</keyword>
<dbReference type="AlphaFoldDB" id="A0A498HJT9"/>
<comment type="caution">
    <text evidence="1">The sequence shown here is derived from an EMBL/GenBank/DDBJ whole genome shotgun (WGS) entry which is preliminary data.</text>
</comment>
<organism evidence="1 2">
    <name type="scientific">Malus domestica</name>
    <name type="common">Apple</name>
    <name type="synonym">Pyrus malus</name>
    <dbReference type="NCBI Taxonomy" id="3750"/>
    <lineage>
        <taxon>Eukaryota</taxon>
        <taxon>Viridiplantae</taxon>
        <taxon>Streptophyta</taxon>
        <taxon>Embryophyta</taxon>
        <taxon>Tracheophyta</taxon>
        <taxon>Spermatophyta</taxon>
        <taxon>Magnoliopsida</taxon>
        <taxon>eudicotyledons</taxon>
        <taxon>Gunneridae</taxon>
        <taxon>Pentapetalae</taxon>
        <taxon>rosids</taxon>
        <taxon>fabids</taxon>
        <taxon>Rosales</taxon>
        <taxon>Rosaceae</taxon>
        <taxon>Amygdaloideae</taxon>
        <taxon>Maleae</taxon>
        <taxon>Malus</taxon>
    </lineage>
</organism>
<dbReference type="Proteomes" id="UP000290289">
    <property type="component" value="Chromosome 16"/>
</dbReference>
<proteinExistence type="predicted"/>
<sequence length="193" mass="21743">MRKAVWNALKTSVSCDCCIKEVEAGRRPELGRQFNRAQLNGHYGKNSKERKPILVWSSVKRTIDASQEWQENKIQGNRDFAKFCDVGITPQLEEKLDKMLMNMPLPPVTFLCPLIWRKGASNKGGATMGLWGVDAPTESFLMLACCLNSSSSAAAKPPLRFFGSSNLVLQKPDLFFFFKTRPKRLRFGPGKKN</sequence>
<reference evidence="1 2" key="1">
    <citation type="submission" date="2018-10" db="EMBL/GenBank/DDBJ databases">
        <title>A high-quality apple genome assembly.</title>
        <authorList>
            <person name="Hu J."/>
        </authorList>
    </citation>
    <scope>NUCLEOTIDE SEQUENCE [LARGE SCALE GENOMIC DNA]</scope>
    <source>
        <strain evidence="2">cv. HFTH1</strain>
        <tissue evidence="1">Young leaf</tissue>
    </source>
</reference>
<dbReference type="EMBL" id="RDQH01000342">
    <property type="protein sequence ID" value="RXH70980.1"/>
    <property type="molecule type" value="Genomic_DNA"/>
</dbReference>
<name>A0A498HJT9_MALDO</name>
<dbReference type="STRING" id="3750.A0A498HJT9"/>
<evidence type="ECO:0000313" key="1">
    <source>
        <dbReference type="EMBL" id="RXH70980.1"/>
    </source>
</evidence>
<evidence type="ECO:0000313" key="2">
    <source>
        <dbReference type="Proteomes" id="UP000290289"/>
    </source>
</evidence>